<protein>
    <submittedName>
        <fullName evidence="1">Uncharacterized phage protein (Possible DNA packaging)</fullName>
    </submittedName>
</protein>
<dbReference type="Pfam" id="PF05135">
    <property type="entry name" value="Phage_connect_1"/>
    <property type="match status" value="1"/>
</dbReference>
<evidence type="ECO:0000313" key="1">
    <source>
        <dbReference type="EMBL" id="SFQ22887.1"/>
    </source>
</evidence>
<dbReference type="InterPro" id="IPR021146">
    <property type="entry name" value="Phage_gp6-like_head-tail"/>
</dbReference>
<dbReference type="STRING" id="937334.SAMN05444406_11920"/>
<sequence length="99" mass="11091">MLLQNLKLYLEIDESDISKDNLLTLLIGMAQDIIKQYCNIDELDSTFDNAIVLLAAYLYSKHGNDAYNSVSQGARSVSFAKEIPDFIKAILPLPKVRVV</sequence>
<dbReference type="Gene3D" id="1.10.246.150">
    <property type="match status" value="1"/>
</dbReference>
<dbReference type="AlphaFoldDB" id="A0A1I5WTR8"/>
<dbReference type="RefSeq" id="WP_092282455.1">
    <property type="nucleotide sequence ID" value="NZ_FOXR01000019.1"/>
</dbReference>
<name>A0A1I5WTR8_9FIRM</name>
<organism evidence="1 2">
    <name type="scientific">Caldicoprobacter faecalis</name>
    <dbReference type="NCBI Taxonomy" id="937334"/>
    <lineage>
        <taxon>Bacteria</taxon>
        <taxon>Bacillati</taxon>
        <taxon>Bacillota</taxon>
        <taxon>Clostridia</taxon>
        <taxon>Caldicoprobacterales</taxon>
        <taxon>Caldicoprobacteraceae</taxon>
        <taxon>Caldicoprobacter</taxon>
    </lineage>
</organism>
<dbReference type="OrthoDB" id="2611623at2"/>
<keyword evidence="2" id="KW-1185">Reference proteome</keyword>
<gene>
    <name evidence="1" type="ORF">SAMN05444406_11920</name>
</gene>
<dbReference type="EMBL" id="FOXR01000019">
    <property type="protein sequence ID" value="SFQ22887.1"/>
    <property type="molecule type" value="Genomic_DNA"/>
</dbReference>
<reference evidence="1 2" key="1">
    <citation type="submission" date="2016-10" db="EMBL/GenBank/DDBJ databases">
        <authorList>
            <person name="de Groot N.N."/>
        </authorList>
    </citation>
    <scope>NUCLEOTIDE SEQUENCE [LARGE SCALE GENOMIC DNA]</scope>
    <source>
        <strain evidence="1 2">DSM 20678</strain>
    </source>
</reference>
<dbReference type="NCBIfam" id="TIGR01560">
    <property type="entry name" value="put_DNA_pack"/>
    <property type="match status" value="1"/>
</dbReference>
<proteinExistence type="predicted"/>
<dbReference type="InterPro" id="IPR053746">
    <property type="entry name" value="Viral_HT_Connector_Assembly"/>
</dbReference>
<dbReference type="InterPro" id="IPR006450">
    <property type="entry name" value="Phage_HK97_gp6-like"/>
</dbReference>
<evidence type="ECO:0000313" key="2">
    <source>
        <dbReference type="Proteomes" id="UP000198577"/>
    </source>
</evidence>
<dbReference type="Proteomes" id="UP000198577">
    <property type="component" value="Unassembled WGS sequence"/>
</dbReference>
<accession>A0A1I5WTR8</accession>